<dbReference type="InterPro" id="IPR027417">
    <property type="entry name" value="P-loop_NTPase"/>
</dbReference>
<dbReference type="Gene3D" id="3.40.50.300">
    <property type="entry name" value="P-loop containing nucleotide triphosphate hydrolases"/>
    <property type="match status" value="1"/>
</dbReference>
<dbReference type="RefSeq" id="WP_184867586.1">
    <property type="nucleotide sequence ID" value="NZ_BAAAWY010000050.1"/>
</dbReference>
<evidence type="ECO:0000313" key="2">
    <source>
        <dbReference type="EMBL" id="MBB5895842.1"/>
    </source>
</evidence>
<gene>
    <name evidence="2" type="ORF">BJ998_007038</name>
</gene>
<sequence>MGRTSNRARLAAALAGGVPSVVGLLEGRPGLAFWLLVLCEAAVAALVYAADIVGDVAAKWKERAVKGLDQAVLRWLSGFGRKYRDFMLPLLRASEAQGPANTGFYQPDLEEIFVDVSLEPRSPDKAQVGLVGDDHVGGEERRRLWEFLDQPQPQVLAVLGAPGSGKTTLLRQTGREILKQPRRRRRRVPMLLYLRDHVASIVASPRISVAALLRRELARYDIEDPGNWFERRLAAGSCVVLLDGLDEVARQKDRETVAAWVEHQVRQYPRNDFVVTSRPHGYRTARVTGTIVLQVCNFNDSQVTEFVHRWYGALERRITGAADTARQRADKAARDLLDRLAQAPSLHQLTVNPLLLTMMANVHRYRGVLPGSRADLYGEICEVMLWRRQETKKLPVELRGDRKEALLRGLAYRMMEQQTRDVPKDVVTTAIRAGLRRMSREVGVEDFLADVSSNGLLIERESGIYSFAHHTFQEYLAACHVRDKRLAHVLAEKVDDVWWRETTLLYVAGADADGIVAACLESASVTALLLAFDSAEEASELAPELRDRIDGLLDSAYAPDAPADRRRLMAGVLVTRHLRRVVRTAGGARICPQPVTNGLYWLYQKETGWPDPDRQETEHARDEPVRGVRGTDAVAFTNWVNKISGSQAYRLPDADQLADLSLPPCAVWTGTGQELWTRQRNPHQVSDSVLMAAVADDVARWNTALARLLLVHALVEARLLTLQLEYVLDNVRGKAQRRHVRGMDLDVALSKVRQRSKDRPLAIARALERAKGVFGDGRLDEAIDLTRDVVQAVALAPKAERKRALDLGAALARKLVGELPPVLAKVFALPKALDQTATPHRPMGRVLANLFTWLLSGSTTPDNWPARFCEWLCVTSQLPDPLVPTPDLLAPTATAARKEVIALYHAAAEDDEDEEQDVDSGPSAWACVAAVELERVAAPVFERSAPLEPDTVTAIRLAALCLAGEVTDPQEAALCRRFRALAAGVTLLQRRSTGQWQPTEMIILATA</sequence>
<dbReference type="CDD" id="cd00267">
    <property type="entry name" value="ABC_ATPase"/>
    <property type="match status" value="1"/>
</dbReference>
<dbReference type="PANTHER" id="PTHR46844">
    <property type="entry name" value="SLR5058 PROTEIN"/>
    <property type="match status" value="1"/>
</dbReference>
<dbReference type="EMBL" id="JACHIR010000001">
    <property type="protein sequence ID" value="MBB5895842.1"/>
    <property type="molecule type" value="Genomic_DNA"/>
</dbReference>
<protein>
    <recommendedName>
        <fullName evidence="1">NACHT domain-containing protein</fullName>
    </recommendedName>
</protein>
<feature type="domain" description="NACHT" evidence="1">
    <location>
        <begin position="154"/>
        <end position="279"/>
    </location>
</feature>
<dbReference type="PROSITE" id="PS50837">
    <property type="entry name" value="NACHT"/>
    <property type="match status" value="1"/>
</dbReference>
<organism evidence="2 3">
    <name type="scientific">Kutzneria kofuensis</name>
    <dbReference type="NCBI Taxonomy" id="103725"/>
    <lineage>
        <taxon>Bacteria</taxon>
        <taxon>Bacillati</taxon>
        <taxon>Actinomycetota</taxon>
        <taxon>Actinomycetes</taxon>
        <taxon>Pseudonocardiales</taxon>
        <taxon>Pseudonocardiaceae</taxon>
        <taxon>Kutzneria</taxon>
    </lineage>
</organism>
<dbReference type="SUPFAM" id="SSF52540">
    <property type="entry name" value="P-loop containing nucleoside triphosphate hydrolases"/>
    <property type="match status" value="1"/>
</dbReference>
<comment type="caution">
    <text evidence="2">The sequence shown here is derived from an EMBL/GenBank/DDBJ whole genome shotgun (WGS) entry which is preliminary data.</text>
</comment>
<dbReference type="Proteomes" id="UP000585638">
    <property type="component" value="Unassembled WGS sequence"/>
</dbReference>
<keyword evidence="3" id="KW-1185">Reference proteome</keyword>
<dbReference type="InterPro" id="IPR007111">
    <property type="entry name" value="NACHT_NTPase"/>
</dbReference>
<dbReference type="InterPro" id="IPR016187">
    <property type="entry name" value="CTDL_fold"/>
</dbReference>
<accession>A0A7W9KNR7</accession>
<evidence type="ECO:0000313" key="3">
    <source>
        <dbReference type="Proteomes" id="UP000585638"/>
    </source>
</evidence>
<dbReference type="AlphaFoldDB" id="A0A7W9KNR7"/>
<reference evidence="2 3" key="1">
    <citation type="submission" date="2020-08" db="EMBL/GenBank/DDBJ databases">
        <title>Sequencing the genomes of 1000 actinobacteria strains.</title>
        <authorList>
            <person name="Klenk H.-P."/>
        </authorList>
    </citation>
    <scope>NUCLEOTIDE SEQUENCE [LARGE SCALE GENOMIC DNA]</scope>
    <source>
        <strain evidence="2 3">DSM 43851</strain>
    </source>
</reference>
<dbReference type="SUPFAM" id="SSF56436">
    <property type="entry name" value="C-type lectin-like"/>
    <property type="match status" value="1"/>
</dbReference>
<name>A0A7W9KNR7_9PSEU</name>
<dbReference type="SMART" id="SM00382">
    <property type="entry name" value="AAA"/>
    <property type="match status" value="1"/>
</dbReference>
<evidence type="ECO:0000259" key="1">
    <source>
        <dbReference type="PROSITE" id="PS50837"/>
    </source>
</evidence>
<proteinExistence type="predicted"/>
<dbReference type="Pfam" id="PF05729">
    <property type="entry name" value="NACHT"/>
    <property type="match status" value="1"/>
</dbReference>
<dbReference type="InterPro" id="IPR003593">
    <property type="entry name" value="AAA+_ATPase"/>
</dbReference>
<dbReference type="PANTHER" id="PTHR46844:SF1">
    <property type="entry name" value="SLR5058 PROTEIN"/>
    <property type="match status" value="1"/>
</dbReference>